<comment type="caution">
    <text evidence="3">The sequence shown here is derived from an EMBL/GenBank/DDBJ whole genome shotgun (WGS) entry which is preliminary data.</text>
</comment>
<evidence type="ECO:0000256" key="1">
    <source>
        <dbReference type="ARBA" id="ARBA00022857"/>
    </source>
</evidence>
<dbReference type="InterPro" id="IPR051609">
    <property type="entry name" value="NmrA/Isoflavone_reductase-like"/>
</dbReference>
<dbReference type="Gene3D" id="3.90.25.10">
    <property type="entry name" value="UDP-galactose 4-epimerase, domain 1"/>
    <property type="match status" value="1"/>
</dbReference>
<evidence type="ECO:0008006" key="5">
    <source>
        <dbReference type="Google" id="ProtNLM"/>
    </source>
</evidence>
<evidence type="ECO:0000313" key="4">
    <source>
        <dbReference type="Proteomes" id="UP001337655"/>
    </source>
</evidence>
<dbReference type="GO" id="GO:0016491">
    <property type="term" value="F:oxidoreductase activity"/>
    <property type="evidence" value="ECO:0007669"/>
    <property type="project" value="UniProtKB-KW"/>
</dbReference>
<protein>
    <recommendedName>
        <fullName evidence="5">NmrA-like domain-containing protein</fullName>
    </recommendedName>
</protein>
<dbReference type="Gene3D" id="3.40.50.720">
    <property type="entry name" value="NAD(P)-binding Rossmann-like Domain"/>
    <property type="match status" value="1"/>
</dbReference>
<dbReference type="PANTHER" id="PTHR47706:SF10">
    <property type="entry name" value="NMRA-LIKE DOMAIN-CONTAINING PROTEIN"/>
    <property type="match status" value="1"/>
</dbReference>
<dbReference type="AlphaFoldDB" id="A0AAV9PB06"/>
<sequence>MAHGNGVHKVIKRVLILGDNYAGSSIIKALSQTDLEIHVAHQYAPASLTDGFTHHISDITTSLTSLFQQLHPDLIISTASGGSFSTQQNIIDSAIEAQVPRFVPAEFSHDSLNKNIQGRLPPSRERARTIEYLQQQAKAGRIEWVGVATGTTLDHGILSGNLGFDLKWQSATLHGQGHERFAASSSAWIGRAMLAIIEHWEDVKNQYLYASGLPTSGNEVVSALEKETGKTFTVGRADVEECIHEAERRLQQGFPDAGMFLMERSVLYDESLDAVRAFEEADAKEKLGLEAESLHDIVHGVLHDEREHGGKPGCGCD</sequence>
<gene>
    <name evidence="3" type="ORF">LTR77_006441</name>
</gene>
<organism evidence="3 4">
    <name type="scientific">Saxophila tyrrhenica</name>
    <dbReference type="NCBI Taxonomy" id="1690608"/>
    <lineage>
        <taxon>Eukaryota</taxon>
        <taxon>Fungi</taxon>
        <taxon>Dikarya</taxon>
        <taxon>Ascomycota</taxon>
        <taxon>Pezizomycotina</taxon>
        <taxon>Dothideomycetes</taxon>
        <taxon>Dothideomycetidae</taxon>
        <taxon>Mycosphaerellales</taxon>
        <taxon>Extremaceae</taxon>
        <taxon>Saxophila</taxon>
    </lineage>
</organism>
<name>A0AAV9PB06_9PEZI</name>
<keyword evidence="4" id="KW-1185">Reference proteome</keyword>
<dbReference type="RefSeq" id="XP_064658598.1">
    <property type="nucleotide sequence ID" value="XM_064803683.1"/>
</dbReference>
<dbReference type="InterPro" id="IPR036291">
    <property type="entry name" value="NAD(P)-bd_dom_sf"/>
</dbReference>
<reference evidence="3 4" key="1">
    <citation type="submission" date="2023-08" db="EMBL/GenBank/DDBJ databases">
        <title>Black Yeasts Isolated from many extreme environments.</title>
        <authorList>
            <person name="Coleine C."/>
            <person name="Stajich J.E."/>
            <person name="Selbmann L."/>
        </authorList>
    </citation>
    <scope>NUCLEOTIDE SEQUENCE [LARGE SCALE GENOMIC DNA]</scope>
    <source>
        <strain evidence="3 4">CCFEE 5935</strain>
    </source>
</reference>
<dbReference type="PANTHER" id="PTHR47706">
    <property type="entry name" value="NMRA-LIKE FAMILY PROTEIN"/>
    <property type="match status" value="1"/>
</dbReference>
<dbReference type="EMBL" id="JAVRRT010000009">
    <property type="protein sequence ID" value="KAK5169132.1"/>
    <property type="molecule type" value="Genomic_DNA"/>
</dbReference>
<dbReference type="Proteomes" id="UP001337655">
    <property type="component" value="Unassembled WGS sequence"/>
</dbReference>
<dbReference type="SUPFAM" id="SSF51735">
    <property type="entry name" value="NAD(P)-binding Rossmann-fold domains"/>
    <property type="match status" value="1"/>
</dbReference>
<evidence type="ECO:0000256" key="2">
    <source>
        <dbReference type="ARBA" id="ARBA00023002"/>
    </source>
</evidence>
<proteinExistence type="predicted"/>
<keyword evidence="2" id="KW-0560">Oxidoreductase</keyword>
<keyword evidence="1" id="KW-0521">NADP</keyword>
<evidence type="ECO:0000313" key="3">
    <source>
        <dbReference type="EMBL" id="KAK5169132.1"/>
    </source>
</evidence>
<dbReference type="GeneID" id="89927781"/>
<accession>A0AAV9PB06</accession>